<dbReference type="Gene3D" id="3.40.50.1820">
    <property type="entry name" value="alpha/beta hydrolase"/>
    <property type="match status" value="1"/>
</dbReference>
<evidence type="ECO:0000256" key="7">
    <source>
        <dbReference type="ARBA" id="ARBA00022598"/>
    </source>
</evidence>
<sequence>MTEPALEAILAGLAEPEAAELRRRITALSPEGRALFERTLSPGPATASPAPTAEAAPTPGTTRPSFGQERMWLLNELAPAACTYATAVRLRGPLNPFALRSAIDAVARRQESLRTRLYQAEDGSLVCSVAAGATMPFLLVDLSHLAAAEDRDERLGALLRAQARRPFDLRRGPLLRTVLFRLGPDDHLVLLGIHHAITDGWSNGVLAQSLSDCYRELTAGRPVRLPSPALGYRDYAAWQRRRLAGPEAGELTGFWRARLADLPYTELPLDRPRPATGRGAGANHSLLIGPELAGRLGALRRQTGGSLFMLVLTALSVVLHGWTGQRDLAVGTLVSGRTRPEFDRTIGYFVNVVLLRLRVEDGQTFRELWAATRTSTLESLAHQEMPYEQLLELHRSDGAGDTPIRVLCVAQQAQPTLELPGLTAEQPDIELGAAQFDLTVEIWEQADGIRISCQYDLDLFTASTIALLAGQLHTVLDRCAHDPGLTADRLLAPPAAAEPAPPAADERPDSIAAAFERQVDRTPDAIAIVAGGHSVSYRALDHRANRLAGHLRARGVVDGDRVACCLPRSVDSVVAVLGVLKAGAAYVALDPAQPAERLAGIVADARPRYVLTTTALLPRCPTTDSPPMTVDDPDEPAGPAPRPHRPVHRESAAYLIYTSGSTGPPKGVLGTHRGVLNRIRWMQRAHPATGTEVWAARTSPGFVDAVWETFGPLLSGVPLVLLGDEDTADPERLVARLREHRVTRLVVVPTLLRILLDDQPDLHRRLPDLHTWVSSGEALGTDLAERFHRCLPGHRLLNLYGCAEVAADATAYEVKPGDTPATVPIGRPIDGVATRVLTPAGLPAPTLGFGELHVGGAGLALGYHGRPRETAARFGPVRDGGPGQRWFRTGDAVRRRADGTLEYLGRLDAQVQIRGHRVEPGEVEHALLRHPGIRAAAVVTRPDSIGAPLLAAYAVATDEARPPHDMTGFLRRWLPAYAMPATVDLIAELPLNASGKVDRRRLRALRPHPAPTAEQRPGPVTGPTEAAVLDVFTELLPVARRPGPSDDFFLLGGNSLLAARVAAVLRERLGTPVGLRDLLAAPTAGALASRLDASAGHRNPPEAPARPAPDPAARHAPFPLTDIQRAYLVGRDADLVLGRVSTHAYLELTATGLDLGRFRAALRAVIERHPMLRAVVSDDGTQRVLESVPPYRIAVQDLRRDTAAERAARLASRRAELSHQVLPADRWPLFDVRASLLPGGETLVHISIDALICDAHSFGLVMAELTDRYTGRERAYPPLELTFRDYVLAAERRRAGPEHRAARQYWDDRLADLPEGPELPLATAPESIDRPHFVRRSGTLDRADWSVLKARAAEFGLTPSSVLLAAFAETVTRWSRRPHYSLMLTVFRREPVHPQVDLIVGDFTALSVLEVDHRTAAPFADRATALHRLLWTDLDHAQVSGVQVMREWARHHGRPPHLLTPVVFTSNLPLTTASGTAEAGRAPLGALGHGITQTPQVHLDHQVAENNGALAFNWDAVDELFHPGVLDAMFDAYRGLLADLVADPAHWTRSREPALPAAQQTVRSALTATDTTALRPHCLHEPVFARAAAQPEHLALVDGETRMTYQELAERAHRVANTLLRTGDPHNGLVGIATGKGWQQVVAALGVLAAGMAFLPLDPELPDARMLHLMERGELRTVLTRRALADRLPRPAGVRVIAVDRPDGPDRTDGPPQIRTDPADLAYVIFTSGSTGTPKGVMIDHRSAANTIDAVNRRFGVGRDDRVLAVSSLSFDLAVYDLFGLLSAGGTVVLPAQDKRRDPAHWAELVARERVTIWNSVPALAEVLTEYAGKLAPTALATLRLVLLSGDWIPVALPDRLRALATGAQLMSLGGATEGSIWSVWYSIGEVDPAWRSIPYGVPMANQSVRVLDDRLRPRPDWVAGELYIGGAGVARGYWRDEEQTRFRFPRDPVTGERLYRTGDLARHLPDGNLEFLGRQDGQVKINGYRVELGEVESALQRLPEIRAAAVVAPGEPGTERRLTAFFVAEPDTVREPATLRTRLAAVLPPYMIPTEFHRLDRIPLTGNGKVDRAALHAQLPRRERRTARASGAADPRRHGRLLAELAAIWTELLAVPSVRPQDSFFALGGTSLEAIRLVARLQQELGVRIQLTGLFDNPTLAALAEAVAVAQGTGGPGTDPPAVLTARPEERTEPFPLTDIQQAYWLGRRTGFGLGGVSTHSYLELDVDDLDVPRLEQALRLLIERHDALRTVVRRDGRQQVLATVPAYRIATSDLSDRAPDAVAHRLAELRGTMSHQVKAPEKWPLFELRANRLDTTTTRLHISVDLLIADAHSTRILTGELLALYHDTAAELPVPGCTFRDYVLAAEKLKDGPRHRRAQRYWADRLAELPPAPGLPLLRRPAELTRPEFHRLHTELGPAAWQAVRDWSAAAGLTPSATICAAFCEVLAAWSDSPRFTLNVTTFNRLPLHPDVDALVGDFTATTLLAVDGSGASSFPARARRLQDRLWRDLDHRTVTGVEVLRMLRSKDPRRRDDSAMPVVFTSTLLSDGALPADRAPAWRARTVYAVSQTPQVLLDHQVGEQAGKLVCTWDFVAAAFPDGLVQSMFEAFRTVLANLAAAAVESGGDPA</sequence>
<evidence type="ECO:0000259" key="10">
    <source>
        <dbReference type="PROSITE" id="PS50075"/>
    </source>
</evidence>
<dbReference type="Pfam" id="PF00668">
    <property type="entry name" value="Condensation"/>
    <property type="match status" value="3"/>
</dbReference>
<dbReference type="InterPro" id="IPR042099">
    <property type="entry name" value="ANL_N_sf"/>
</dbReference>
<keyword evidence="12" id="KW-1185">Reference proteome</keyword>
<evidence type="ECO:0000256" key="2">
    <source>
        <dbReference type="ARBA" id="ARBA00005102"/>
    </source>
</evidence>
<dbReference type="SUPFAM" id="SSF52777">
    <property type="entry name" value="CoA-dependent acyltransferases"/>
    <property type="match status" value="6"/>
</dbReference>
<gene>
    <name evidence="11" type="ORF">GCM10010357_41890</name>
</gene>
<feature type="region of interest" description="Disordered" evidence="9">
    <location>
        <begin position="1092"/>
        <end position="1116"/>
    </location>
</feature>
<dbReference type="SUPFAM" id="SSF56801">
    <property type="entry name" value="Acetyl-CoA synthetase-like"/>
    <property type="match status" value="2"/>
</dbReference>
<evidence type="ECO:0000256" key="8">
    <source>
        <dbReference type="ARBA" id="ARBA00033440"/>
    </source>
</evidence>
<dbReference type="PROSITE" id="PS00455">
    <property type="entry name" value="AMP_BINDING"/>
    <property type="match status" value="2"/>
</dbReference>
<dbReference type="Proteomes" id="UP001500879">
    <property type="component" value="Unassembled WGS sequence"/>
</dbReference>
<evidence type="ECO:0000256" key="4">
    <source>
        <dbReference type="ARBA" id="ARBA00016743"/>
    </source>
</evidence>
<keyword evidence="5" id="KW-0596">Phosphopantetheine</keyword>
<comment type="similarity">
    <text evidence="3">Belongs to the ATP-dependent AMP-binding enzyme family. MbtB subfamily.</text>
</comment>
<dbReference type="CDD" id="cd19535">
    <property type="entry name" value="Cyc_NRPS"/>
    <property type="match status" value="2"/>
</dbReference>
<dbReference type="Gene3D" id="3.30.559.30">
    <property type="entry name" value="Nonribosomal peptide synthetase, condensation domain"/>
    <property type="match status" value="3"/>
</dbReference>
<dbReference type="InterPro" id="IPR045851">
    <property type="entry name" value="AMP-bd_C_sf"/>
</dbReference>
<evidence type="ECO:0000256" key="3">
    <source>
        <dbReference type="ARBA" id="ARBA00007380"/>
    </source>
</evidence>
<evidence type="ECO:0000313" key="11">
    <source>
        <dbReference type="EMBL" id="GAA0416116.1"/>
    </source>
</evidence>
<dbReference type="InterPro" id="IPR009081">
    <property type="entry name" value="PP-bd_ACP"/>
</dbReference>
<dbReference type="InterPro" id="IPR057737">
    <property type="entry name" value="Condensation_MtbB-like"/>
</dbReference>
<dbReference type="PROSITE" id="PS50075">
    <property type="entry name" value="CARRIER"/>
    <property type="match status" value="2"/>
</dbReference>
<evidence type="ECO:0000256" key="5">
    <source>
        <dbReference type="ARBA" id="ARBA00022450"/>
    </source>
</evidence>
<proteinExistence type="inferred from homology"/>
<dbReference type="PANTHER" id="PTHR45527:SF10">
    <property type="entry name" value="PYOCHELIN SYNTHASE PCHF"/>
    <property type="match status" value="1"/>
</dbReference>
<dbReference type="Pfam" id="PF00501">
    <property type="entry name" value="AMP-binding"/>
    <property type="match status" value="2"/>
</dbReference>
<dbReference type="InterPro" id="IPR029058">
    <property type="entry name" value="AB_hydrolase_fold"/>
</dbReference>
<dbReference type="Gene3D" id="3.30.300.30">
    <property type="match status" value="2"/>
</dbReference>
<dbReference type="InterPro" id="IPR001242">
    <property type="entry name" value="Condensation_dom"/>
</dbReference>
<evidence type="ECO:0000256" key="6">
    <source>
        <dbReference type="ARBA" id="ARBA00022553"/>
    </source>
</evidence>
<dbReference type="InterPro" id="IPR025110">
    <property type="entry name" value="AMP-bd_C"/>
</dbReference>
<evidence type="ECO:0000313" key="12">
    <source>
        <dbReference type="Proteomes" id="UP001500879"/>
    </source>
</evidence>
<evidence type="ECO:0000256" key="9">
    <source>
        <dbReference type="SAM" id="MobiDB-lite"/>
    </source>
</evidence>
<protein>
    <recommendedName>
        <fullName evidence="4">Phenyloxazoline synthase MbtB</fullName>
    </recommendedName>
    <alternativeName>
        <fullName evidence="8">Mycobactin synthetase protein B</fullName>
    </alternativeName>
</protein>
<dbReference type="InterPro" id="IPR036736">
    <property type="entry name" value="ACP-like_sf"/>
</dbReference>
<dbReference type="Pfam" id="PF13193">
    <property type="entry name" value="AMP-binding_C"/>
    <property type="match status" value="2"/>
</dbReference>
<dbReference type="RefSeq" id="WP_344026627.1">
    <property type="nucleotide sequence ID" value="NZ_BAAABX010000048.1"/>
</dbReference>
<dbReference type="InterPro" id="IPR020845">
    <property type="entry name" value="AMP-binding_CS"/>
</dbReference>
<feature type="compositionally biased region" description="Pro residues" evidence="9">
    <location>
        <begin position="1101"/>
        <end position="1110"/>
    </location>
</feature>
<dbReference type="Gene3D" id="3.40.50.980">
    <property type="match status" value="2"/>
</dbReference>
<comment type="pathway">
    <text evidence="2">Siderophore biosynthesis; mycobactin biosynthesis.</text>
</comment>
<dbReference type="CDD" id="cd12114">
    <property type="entry name" value="A_NRPS_TlmIV_like"/>
    <property type="match status" value="1"/>
</dbReference>
<dbReference type="InterPro" id="IPR020806">
    <property type="entry name" value="PKS_PP-bd"/>
</dbReference>
<dbReference type="PANTHER" id="PTHR45527">
    <property type="entry name" value="NONRIBOSOMAL PEPTIDE SYNTHETASE"/>
    <property type="match status" value="1"/>
</dbReference>
<dbReference type="Gene3D" id="2.30.38.10">
    <property type="entry name" value="Luciferase, Domain 3"/>
    <property type="match status" value="1"/>
</dbReference>
<dbReference type="Gene3D" id="3.40.50.12780">
    <property type="entry name" value="N-terminal domain of ligase-like"/>
    <property type="match status" value="1"/>
</dbReference>
<dbReference type="InterPro" id="IPR010071">
    <property type="entry name" value="AA_adenyl_dom"/>
</dbReference>
<accession>A0ABN0YWV8</accession>
<dbReference type="Pfam" id="PF00550">
    <property type="entry name" value="PP-binding"/>
    <property type="match status" value="2"/>
</dbReference>
<dbReference type="InterPro" id="IPR023213">
    <property type="entry name" value="CAT-like_dom_sf"/>
</dbReference>
<feature type="compositionally biased region" description="Low complexity" evidence="9">
    <location>
        <begin position="39"/>
        <end position="62"/>
    </location>
</feature>
<keyword evidence="7" id="KW-0436">Ligase</keyword>
<reference evidence="11 12" key="1">
    <citation type="journal article" date="2019" name="Int. J. Syst. Evol. Microbiol.">
        <title>The Global Catalogue of Microorganisms (GCM) 10K type strain sequencing project: providing services to taxonomists for standard genome sequencing and annotation.</title>
        <authorList>
            <consortium name="The Broad Institute Genomics Platform"/>
            <consortium name="The Broad Institute Genome Sequencing Center for Infectious Disease"/>
            <person name="Wu L."/>
            <person name="Ma J."/>
        </authorList>
    </citation>
    <scope>NUCLEOTIDE SEQUENCE [LARGE SCALE GENOMIC DNA]</scope>
    <source>
        <strain evidence="11 12">JCM 4788</strain>
    </source>
</reference>
<comment type="cofactor">
    <cofactor evidence="1">
        <name>pantetheine 4'-phosphate</name>
        <dbReference type="ChEBI" id="CHEBI:47942"/>
    </cofactor>
</comment>
<dbReference type="Gene3D" id="3.30.559.10">
    <property type="entry name" value="Chloramphenicol acetyltransferase-like domain"/>
    <property type="match status" value="3"/>
</dbReference>
<dbReference type="CDD" id="cd19531">
    <property type="entry name" value="LCL_NRPS-like"/>
    <property type="match status" value="1"/>
</dbReference>
<feature type="domain" description="Carrier" evidence="10">
    <location>
        <begin position="1019"/>
        <end position="1095"/>
    </location>
</feature>
<dbReference type="SMART" id="SM00823">
    <property type="entry name" value="PKS_PP"/>
    <property type="match status" value="2"/>
</dbReference>
<feature type="region of interest" description="Disordered" evidence="9">
    <location>
        <begin position="39"/>
        <end position="66"/>
    </location>
</feature>
<comment type="caution">
    <text evidence="11">The sequence shown here is derived from an EMBL/GenBank/DDBJ whole genome shotgun (WGS) entry which is preliminary data.</text>
</comment>
<keyword evidence="6" id="KW-0597">Phosphoprotein</keyword>
<feature type="region of interest" description="Disordered" evidence="9">
    <location>
        <begin position="620"/>
        <end position="646"/>
    </location>
</feature>
<dbReference type="InterPro" id="IPR000873">
    <property type="entry name" value="AMP-dep_synth/lig_dom"/>
</dbReference>
<evidence type="ECO:0000256" key="1">
    <source>
        <dbReference type="ARBA" id="ARBA00001957"/>
    </source>
</evidence>
<name>A0ABN0YWV8_9ACTN</name>
<dbReference type="NCBIfam" id="TIGR01733">
    <property type="entry name" value="AA-adenyl-dom"/>
    <property type="match status" value="2"/>
</dbReference>
<feature type="domain" description="Carrier" evidence="10">
    <location>
        <begin position="2093"/>
        <end position="2168"/>
    </location>
</feature>
<dbReference type="Gene3D" id="1.10.1200.10">
    <property type="entry name" value="ACP-like"/>
    <property type="match status" value="1"/>
</dbReference>
<dbReference type="SUPFAM" id="SSF47336">
    <property type="entry name" value="ACP-like"/>
    <property type="match status" value="2"/>
</dbReference>
<organism evidence="11 12">
    <name type="scientific">Streptomyces luteireticuli</name>
    <dbReference type="NCBI Taxonomy" id="173858"/>
    <lineage>
        <taxon>Bacteria</taxon>
        <taxon>Bacillati</taxon>
        <taxon>Actinomycetota</taxon>
        <taxon>Actinomycetes</taxon>
        <taxon>Kitasatosporales</taxon>
        <taxon>Streptomycetaceae</taxon>
        <taxon>Streptomyces</taxon>
    </lineage>
</organism>
<dbReference type="EMBL" id="BAAABX010000048">
    <property type="protein sequence ID" value="GAA0416116.1"/>
    <property type="molecule type" value="Genomic_DNA"/>
</dbReference>
<dbReference type="CDD" id="cd05930">
    <property type="entry name" value="A_NRPS"/>
    <property type="match status" value="1"/>
</dbReference>